<gene>
    <name evidence="2" type="ORF">BDN71DRAFT_1437314</name>
</gene>
<feature type="compositionally biased region" description="Polar residues" evidence="1">
    <location>
        <begin position="41"/>
        <end position="63"/>
    </location>
</feature>
<accession>A0A9P5ZG24</accession>
<organism evidence="2 3">
    <name type="scientific">Pleurotus eryngii</name>
    <name type="common">Boletus of the steppes</name>
    <dbReference type="NCBI Taxonomy" id="5323"/>
    <lineage>
        <taxon>Eukaryota</taxon>
        <taxon>Fungi</taxon>
        <taxon>Dikarya</taxon>
        <taxon>Basidiomycota</taxon>
        <taxon>Agaricomycotina</taxon>
        <taxon>Agaricomycetes</taxon>
        <taxon>Agaricomycetidae</taxon>
        <taxon>Agaricales</taxon>
        <taxon>Pleurotineae</taxon>
        <taxon>Pleurotaceae</taxon>
        <taxon>Pleurotus</taxon>
    </lineage>
</organism>
<reference evidence="2" key="1">
    <citation type="submission" date="2020-11" db="EMBL/GenBank/DDBJ databases">
        <authorList>
            <consortium name="DOE Joint Genome Institute"/>
            <person name="Ahrendt S."/>
            <person name="Riley R."/>
            <person name="Andreopoulos W."/>
            <person name="Labutti K."/>
            <person name="Pangilinan J."/>
            <person name="Ruiz-Duenas F.J."/>
            <person name="Barrasa J.M."/>
            <person name="Sanchez-Garcia M."/>
            <person name="Camarero S."/>
            <person name="Miyauchi S."/>
            <person name="Serrano A."/>
            <person name="Linde D."/>
            <person name="Babiker R."/>
            <person name="Drula E."/>
            <person name="Ayuso-Fernandez I."/>
            <person name="Pacheco R."/>
            <person name="Padilla G."/>
            <person name="Ferreira P."/>
            <person name="Barriuso J."/>
            <person name="Kellner H."/>
            <person name="Castanera R."/>
            <person name="Alfaro M."/>
            <person name="Ramirez L."/>
            <person name="Pisabarro A.G."/>
            <person name="Kuo A."/>
            <person name="Tritt A."/>
            <person name="Lipzen A."/>
            <person name="He G."/>
            <person name="Yan M."/>
            <person name="Ng V."/>
            <person name="Cullen D."/>
            <person name="Martin F."/>
            <person name="Rosso M.-N."/>
            <person name="Henrissat B."/>
            <person name="Hibbett D."/>
            <person name="Martinez A.T."/>
            <person name="Grigoriev I.V."/>
        </authorList>
    </citation>
    <scope>NUCLEOTIDE SEQUENCE</scope>
    <source>
        <strain evidence="2">ATCC 90797</strain>
    </source>
</reference>
<name>A0A9P5ZG24_PLEER</name>
<feature type="region of interest" description="Disordered" evidence="1">
    <location>
        <begin position="22"/>
        <end position="177"/>
    </location>
</feature>
<dbReference type="AlphaFoldDB" id="A0A9P5ZG24"/>
<keyword evidence="3" id="KW-1185">Reference proteome</keyword>
<comment type="caution">
    <text evidence="2">The sequence shown here is derived from an EMBL/GenBank/DDBJ whole genome shotgun (WGS) entry which is preliminary data.</text>
</comment>
<evidence type="ECO:0000256" key="1">
    <source>
        <dbReference type="SAM" id="MobiDB-lite"/>
    </source>
</evidence>
<sequence>MTMVGLLLPQSLPGIAILKASASPATGTTEDDIDELHTDDGSPSSNHYPGKAQSNLRPQSASARISRRDLHSTKVKPRSSKHDGHDPKVSGRISKKDKKKRKRKEKKAILERLSRLKHAPTEGARHISHLSNATPQVSGEHPPTYDAPASHGPSRSPSAVRNDHDLPSTQKDPIPDVTDLFNIPMHDRLAVSDSFYLPTLDECEEEPAKPPTSPQALTKPELLHSVVSDLLQPHTSPSESPDAAVSVLNRVFMSLRSSLGVDPEILYTQWTATCSALTEPECGLAASPAAEATPPLNEWWPNKLELDRIVLSSPLPTFRGRASLLLASGIAAFHRPLIAEHHRVVKYCSIHSRLQSYAAFGTTDTHTNEGDPAQRDDVGGRADVQTYGFLCVLNTFAYYCIHIICLAAADDVENWCGRMLIAGRHFGHATIPRLQVKKIVTFPASHDDNIATPLTCPLPTDTVTHRTKGAIEWETTMTLEENVELRRATRMIYSDHDVMATGRNGVVLEQAIKTRDYSIPHGYPSLDQLVPQRAVMLDSNIRVYVPLGKKGRRQHCGGGRIAARTWSNAQHCIADTIAVYRTDDYGEYTKGGFGFSDTLVA</sequence>
<evidence type="ECO:0000313" key="3">
    <source>
        <dbReference type="Proteomes" id="UP000807025"/>
    </source>
</evidence>
<dbReference type="Proteomes" id="UP000807025">
    <property type="component" value="Unassembled WGS sequence"/>
</dbReference>
<feature type="compositionally biased region" description="Basic and acidic residues" evidence="1">
    <location>
        <begin position="107"/>
        <end position="125"/>
    </location>
</feature>
<proteinExistence type="predicted"/>
<evidence type="ECO:0000313" key="2">
    <source>
        <dbReference type="EMBL" id="KAF9486806.1"/>
    </source>
</evidence>
<feature type="compositionally biased region" description="Basic residues" evidence="1">
    <location>
        <begin position="93"/>
        <end position="106"/>
    </location>
</feature>
<protein>
    <submittedName>
        <fullName evidence="2">Uncharacterized protein</fullName>
    </submittedName>
</protein>
<feature type="compositionally biased region" description="Basic and acidic residues" evidence="1">
    <location>
        <begin position="80"/>
        <end position="89"/>
    </location>
</feature>
<dbReference type="EMBL" id="MU154914">
    <property type="protein sequence ID" value="KAF9486806.1"/>
    <property type="molecule type" value="Genomic_DNA"/>
</dbReference>